<dbReference type="InterPro" id="IPR036365">
    <property type="entry name" value="PGBD-like_sf"/>
</dbReference>
<feature type="transmembrane region" description="Helical" evidence="1">
    <location>
        <begin position="119"/>
        <end position="141"/>
    </location>
</feature>
<dbReference type="RefSeq" id="WP_369243842.1">
    <property type="nucleotide sequence ID" value="NZ_CP163443.1"/>
</dbReference>
<evidence type="ECO:0000256" key="1">
    <source>
        <dbReference type="SAM" id="Phobius"/>
    </source>
</evidence>
<dbReference type="CDD" id="cd00093">
    <property type="entry name" value="HTH_XRE"/>
    <property type="match status" value="1"/>
</dbReference>
<evidence type="ECO:0000313" key="3">
    <source>
        <dbReference type="EMBL" id="XDQ50491.1"/>
    </source>
</evidence>
<dbReference type="Pfam" id="PF01471">
    <property type="entry name" value="PG_binding_1"/>
    <property type="match status" value="1"/>
</dbReference>
<accession>A0AB39R749</accession>
<dbReference type="InterPro" id="IPR036366">
    <property type="entry name" value="PGBDSf"/>
</dbReference>
<dbReference type="PROSITE" id="PS50943">
    <property type="entry name" value="HTH_CROC1"/>
    <property type="match status" value="1"/>
</dbReference>
<reference evidence="3" key="1">
    <citation type="submission" date="2024-07" db="EMBL/GenBank/DDBJ databases">
        <authorList>
            <person name="Yu S.T."/>
        </authorList>
    </citation>
    <scope>NUCLEOTIDE SEQUENCE</scope>
    <source>
        <strain evidence="3">R41</strain>
    </source>
</reference>
<dbReference type="SMART" id="SM00530">
    <property type="entry name" value="HTH_XRE"/>
    <property type="match status" value="1"/>
</dbReference>
<gene>
    <name evidence="3" type="ORF">AB5J53_01575</name>
</gene>
<proteinExistence type="predicted"/>
<dbReference type="AlphaFoldDB" id="A0AB39R749"/>
<dbReference type="InterPro" id="IPR001387">
    <property type="entry name" value="Cro/C1-type_HTH"/>
</dbReference>
<organism evidence="3">
    <name type="scientific">Streptomyces sp. R41</name>
    <dbReference type="NCBI Taxonomy" id="3238632"/>
    <lineage>
        <taxon>Bacteria</taxon>
        <taxon>Bacillati</taxon>
        <taxon>Actinomycetota</taxon>
        <taxon>Actinomycetes</taxon>
        <taxon>Kitasatosporales</taxon>
        <taxon>Streptomycetaceae</taxon>
        <taxon>Streptomyces</taxon>
    </lineage>
</organism>
<sequence>MSRWKELPASLDQRVWQLVVQMRRLKDHCGLSLTALAAKTTFSKSSWERYLNGRKLPPRSAVEELARVCGGDAERLLALHEVAESAWKASVPTRGGEGEALGERQTEPLSAVASPRRRALWMTVGALGLALACGLIVALLVSAPWEGDGTDGGKPQQGPLTTAHEGTFKIGKTYRCEFKRHNGRMYAGYSADHKRVVGLNGQGWQVVEAQCLLKRAEFPPGQIDGRFGPNTEIAVKRFQDEKGLDVDGLVGPQTWGALSK</sequence>
<dbReference type="GO" id="GO:0003677">
    <property type="term" value="F:DNA binding"/>
    <property type="evidence" value="ECO:0007669"/>
    <property type="project" value="InterPro"/>
</dbReference>
<protein>
    <submittedName>
        <fullName evidence="3">Peptidoglycan-binding protein</fullName>
    </submittedName>
</protein>
<dbReference type="InterPro" id="IPR002477">
    <property type="entry name" value="Peptidoglycan-bd-like"/>
</dbReference>
<dbReference type="Gene3D" id="1.10.260.40">
    <property type="entry name" value="lambda repressor-like DNA-binding domains"/>
    <property type="match status" value="1"/>
</dbReference>
<evidence type="ECO:0000259" key="2">
    <source>
        <dbReference type="PROSITE" id="PS50943"/>
    </source>
</evidence>
<dbReference type="Gene3D" id="1.10.101.10">
    <property type="entry name" value="PGBD-like superfamily/PGBD"/>
    <property type="match status" value="1"/>
</dbReference>
<keyword evidence="1" id="KW-1133">Transmembrane helix</keyword>
<dbReference type="SUPFAM" id="SSF47090">
    <property type="entry name" value="PGBD-like"/>
    <property type="match status" value="1"/>
</dbReference>
<feature type="domain" description="HTH cro/C1-type" evidence="2">
    <location>
        <begin position="22"/>
        <end position="76"/>
    </location>
</feature>
<name>A0AB39R749_9ACTN</name>
<dbReference type="InterPro" id="IPR010982">
    <property type="entry name" value="Lambda_DNA-bd_dom_sf"/>
</dbReference>
<dbReference type="Pfam" id="PF13560">
    <property type="entry name" value="HTH_31"/>
    <property type="match status" value="1"/>
</dbReference>
<keyword evidence="1" id="KW-0472">Membrane</keyword>
<dbReference type="EMBL" id="CP163443">
    <property type="protein sequence ID" value="XDQ50491.1"/>
    <property type="molecule type" value="Genomic_DNA"/>
</dbReference>
<keyword evidence="1" id="KW-0812">Transmembrane</keyword>
<dbReference type="SUPFAM" id="SSF47413">
    <property type="entry name" value="lambda repressor-like DNA-binding domains"/>
    <property type="match status" value="1"/>
</dbReference>